<proteinExistence type="predicted"/>
<dbReference type="SUPFAM" id="SSF88713">
    <property type="entry name" value="Glycoside hydrolase/deacetylase"/>
    <property type="match status" value="1"/>
</dbReference>
<feature type="compositionally biased region" description="Basic and acidic residues" evidence="1">
    <location>
        <begin position="305"/>
        <end position="314"/>
    </location>
</feature>
<dbReference type="OrthoDB" id="371704at2157"/>
<protein>
    <recommendedName>
        <fullName evidence="4">Polysaccharide deacetylase</fullName>
    </recommendedName>
</protein>
<dbReference type="AlphaFoldDB" id="A0A1I6Q6B3"/>
<accession>A0A1I6Q6B3</accession>
<organism evidence="2 3">
    <name type="scientific">Halostagnicola kamekurae</name>
    <dbReference type="NCBI Taxonomy" id="619731"/>
    <lineage>
        <taxon>Archaea</taxon>
        <taxon>Methanobacteriati</taxon>
        <taxon>Methanobacteriota</taxon>
        <taxon>Stenosarchaea group</taxon>
        <taxon>Halobacteria</taxon>
        <taxon>Halobacteriales</taxon>
        <taxon>Natrialbaceae</taxon>
        <taxon>Halostagnicola</taxon>
    </lineage>
</organism>
<evidence type="ECO:0000313" key="2">
    <source>
        <dbReference type="EMBL" id="SFS48013.1"/>
    </source>
</evidence>
<dbReference type="Proteomes" id="UP000199199">
    <property type="component" value="Unassembled WGS sequence"/>
</dbReference>
<keyword evidence="3" id="KW-1185">Reference proteome</keyword>
<reference evidence="3" key="1">
    <citation type="submission" date="2016-10" db="EMBL/GenBank/DDBJ databases">
        <authorList>
            <person name="Varghese N."/>
            <person name="Submissions S."/>
        </authorList>
    </citation>
    <scope>NUCLEOTIDE SEQUENCE [LARGE SCALE GENOMIC DNA]</scope>
    <source>
        <strain evidence="3">DSM 22427</strain>
    </source>
</reference>
<sequence>MSSRGDGGYAFALCLTHDIDRVYKTPQNYLFDSLEQRDPRHLAGLVSAKNPYWQFERIMALESMLGVRSAFYVLDERRLVERPKREWATLSGWSRYSGRYDVTDPQLAATLESLENGGWEVGLQGSFTSPRDLARLRYEKDRIEDATGRPVRGNRQHYLNLARPETWDHHREIGLDYDASLADPHSLEFQYGHELRRPFDDEFVVFPWTIMDQTTMESARTMSGIRDNCERILEEVRDETGVLVLDWHQRTFYDADFPGWGGTYRWLIERALEMGAWVGPPRTFYDATSHPDGTVAETLETLATRERAESDAHVDSTGYPARAADSNGVRDRTGDPTGPRGRTASETPIQTRSSESATNAGDSPDR</sequence>
<dbReference type="GO" id="GO:0005975">
    <property type="term" value="P:carbohydrate metabolic process"/>
    <property type="evidence" value="ECO:0007669"/>
    <property type="project" value="InterPro"/>
</dbReference>
<dbReference type="InterPro" id="IPR011330">
    <property type="entry name" value="Glyco_hydro/deAcase_b/a-brl"/>
</dbReference>
<evidence type="ECO:0000313" key="3">
    <source>
        <dbReference type="Proteomes" id="UP000199199"/>
    </source>
</evidence>
<dbReference type="CDD" id="cd10931">
    <property type="entry name" value="CE4_u7"/>
    <property type="match status" value="1"/>
</dbReference>
<dbReference type="Gene3D" id="3.20.20.370">
    <property type="entry name" value="Glycoside hydrolase/deacetylase"/>
    <property type="match status" value="1"/>
</dbReference>
<feature type="compositionally biased region" description="Polar residues" evidence="1">
    <location>
        <begin position="344"/>
        <end position="366"/>
    </location>
</feature>
<dbReference type="RefSeq" id="WP_175507098.1">
    <property type="nucleotide sequence ID" value="NZ_FOZS01000001.1"/>
</dbReference>
<name>A0A1I6Q6B3_9EURY</name>
<evidence type="ECO:0000256" key="1">
    <source>
        <dbReference type="SAM" id="MobiDB-lite"/>
    </source>
</evidence>
<feature type="region of interest" description="Disordered" evidence="1">
    <location>
        <begin position="305"/>
        <end position="366"/>
    </location>
</feature>
<evidence type="ECO:0008006" key="4">
    <source>
        <dbReference type="Google" id="ProtNLM"/>
    </source>
</evidence>
<dbReference type="EMBL" id="FOZS01000001">
    <property type="protein sequence ID" value="SFS48013.1"/>
    <property type="molecule type" value="Genomic_DNA"/>
</dbReference>
<gene>
    <name evidence="2" type="ORF">SAMN04488556_1015</name>
</gene>